<dbReference type="PRINTS" id="PR00371">
    <property type="entry name" value="FPNCR"/>
</dbReference>
<dbReference type="InterPro" id="IPR012675">
    <property type="entry name" value="Beta-grasp_dom_sf"/>
</dbReference>
<reference evidence="6 7" key="1">
    <citation type="journal article" date="2016" name="Gene">
        <title>PacBio SMRT assembly of a complex multi-replicon genome reveals chlorocatechol degradative operon in a region of genome plasticity.</title>
        <authorList>
            <person name="Ricker N."/>
            <person name="Shen S.Y."/>
            <person name="Goordial J."/>
            <person name="Jin S."/>
            <person name="Fulthorpe R.R."/>
        </authorList>
    </citation>
    <scope>NUCLEOTIDE SEQUENCE [LARGE SCALE GENOMIC DNA]</scope>
    <source>
        <strain evidence="6 7">OLGA172</strain>
    </source>
</reference>
<dbReference type="PRINTS" id="PR00410">
    <property type="entry name" value="PHEHYDRXLASE"/>
</dbReference>
<dbReference type="SUPFAM" id="SSF63380">
    <property type="entry name" value="Riboflavin synthase domain-like"/>
    <property type="match status" value="1"/>
</dbReference>
<comment type="cofactor">
    <cofactor evidence="3">
        <name>[2Fe-2S] cluster</name>
        <dbReference type="ChEBI" id="CHEBI:190135"/>
    </cofactor>
</comment>
<dbReference type="SUPFAM" id="SSF54292">
    <property type="entry name" value="2Fe-2S ferredoxin-like"/>
    <property type="match status" value="1"/>
</dbReference>
<dbReference type="Gene3D" id="3.40.50.80">
    <property type="entry name" value="Nucleotide-binding domain of ferredoxin-NADP reductase (FNR) module"/>
    <property type="match status" value="1"/>
</dbReference>
<dbReference type="SUPFAM" id="SSF52343">
    <property type="entry name" value="Ferredoxin reductase-like, C-terminal NADP-linked domain"/>
    <property type="match status" value="1"/>
</dbReference>
<feature type="domain" description="2Fe-2S ferredoxin-type" evidence="4">
    <location>
        <begin position="5"/>
        <end position="91"/>
    </location>
</feature>
<keyword evidence="2" id="KW-0479">Metal-binding</keyword>
<dbReference type="InterPro" id="IPR017938">
    <property type="entry name" value="Riboflavin_synthase-like_b-brl"/>
</dbReference>
<dbReference type="InterPro" id="IPR050415">
    <property type="entry name" value="MRET"/>
</dbReference>
<dbReference type="EMBL" id="CP014579">
    <property type="protein sequence ID" value="ANB75868.1"/>
    <property type="molecule type" value="Genomic_DNA"/>
</dbReference>
<protein>
    <recommendedName>
        <fullName evidence="8">CDP-6-deoxy-delta-3,4-glucoseen reductase</fullName>
    </recommendedName>
</protein>
<dbReference type="PANTHER" id="PTHR47354:SF5">
    <property type="entry name" value="PROTEIN RFBI"/>
    <property type="match status" value="1"/>
</dbReference>
<dbReference type="Gene3D" id="2.40.30.10">
    <property type="entry name" value="Translation factors"/>
    <property type="match status" value="1"/>
</dbReference>
<dbReference type="GO" id="GO:0016491">
    <property type="term" value="F:oxidoreductase activity"/>
    <property type="evidence" value="ECO:0007669"/>
    <property type="project" value="InterPro"/>
</dbReference>
<keyword evidence="2" id="KW-0001">2Fe-2S</keyword>
<feature type="domain" description="FAD-binding FR-type" evidence="5">
    <location>
        <begin position="98"/>
        <end position="198"/>
    </location>
</feature>
<keyword evidence="7" id="KW-1185">Reference proteome</keyword>
<comment type="cofactor">
    <cofactor evidence="1">
        <name>FAD</name>
        <dbReference type="ChEBI" id="CHEBI:57692"/>
    </cofactor>
</comment>
<dbReference type="Pfam" id="PF00175">
    <property type="entry name" value="NAD_binding_1"/>
    <property type="match status" value="1"/>
</dbReference>
<dbReference type="GO" id="GO:0051537">
    <property type="term" value="F:2 iron, 2 sulfur cluster binding"/>
    <property type="evidence" value="ECO:0007669"/>
    <property type="project" value="UniProtKB-KW"/>
</dbReference>
<dbReference type="PROSITE" id="PS51384">
    <property type="entry name" value="FAD_FR"/>
    <property type="match status" value="1"/>
</dbReference>
<organism evidence="6 7">
    <name type="scientific">Paraburkholderia phytofirmans OLGA172</name>
    <dbReference type="NCBI Taxonomy" id="1417228"/>
    <lineage>
        <taxon>Bacteria</taxon>
        <taxon>Pseudomonadati</taxon>
        <taxon>Pseudomonadota</taxon>
        <taxon>Betaproteobacteria</taxon>
        <taxon>Burkholderiales</taxon>
        <taxon>Burkholderiaceae</taxon>
        <taxon>Paraburkholderia</taxon>
    </lineage>
</organism>
<dbReference type="InterPro" id="IPR036010">
    <property type="entry name" value="2Fe-2S_ferredoxin-like_sf"/>
</dbReference>
<dbReference type="InterPro" id="IPR008333">
    <property type="entry name" value="Cbr1-like_FAD-bd_dom"/>
</dbReference>
<dbReference type="CDD" id="cd00207">
    <property type="entry name" value="fer2"/>
    <property type="match status" value="1"/>
</dbReference>
<dbReference type="CDD" id="cd06189">
    <property type="entry name" value="flavin_oxioreductase"/>
    <property type="match status" value="1"/>
</dbReference>
<keyword evidence="2" id="KW-0411">Iron-sulfur</keyword>
<evidence type="ECO:0000256" key="3">
    <source>
        <dbReference type="ARBA" id="ARBA00034078"/>
    </source>
</evidence>
<dbReference type="Proteomes" id="UP000076852">
    <property type="component" value="Chromosome 2"/>
</dbReference>
<dbReference type="RefSeq" id="WP_082855321.1">
    <property type="nucleotide sequence ID" value="NZ_CP014579.1"/>
</dbReference>
<dbReference type="InterPro" id="IPR001041">
    <property type="entry name" value="2Fe-2S_ferredoxin-type"/>
</dbReference>
<evidence type="ECO:0000259" key="5">
    <source>
        <dbReference type="PROSITE" id="PS51384"/>
    </source>
</evidence>
<dbReference type="Pfam" id="PF00970">
    <property type="entry name" value="FAD_binding_6"/>
    <property type="match status" value="1"/>
</dbReference>
<evidence type="ECO:0000313" key="7">
    <source>
        <dbReference type="Proteomes" id="UP000076852"/>
    </source>
</evidence>
<accession>A0A160FT76</accession>
<sequence length="334" mass="36473">MMTTFVVKFEPSNVALPSESDSTVLDTALAAGFFPKHSCRRGECRACETRVVSGDVRYAAGVTPDGLKPGHCLTCLAIPTSDVVLDAPEVASVPGRRIVKMGARVTSVDRVSGDVAVVRVQTPAGSDFKFNPGQYVDVVLRDGARRSYSMANVPADDGRVEWHIRAMPAGRFSQHVYQNLKARDLLRIEGPFGSFTLRDSEAPLIFLASGTGYAPIASMMRAHGGSLAKRGATFYWGGRREEDLYAMEEAMAWANSAANLKFVPVLSDPDDQWRGRTGFVHEAVQKDHPDLSGFEVYACGNPLMIDAARHVFRTECGLVENNFFNDSFVTAVNW</sequence>
<dbReference type="KEGG" id="buz:AYM40_26560"/>
<dbReference type="Gene3D" id="3.10.20.30">
    <property type="match status" value="1"/>
</dbReference>
<name>A0A160FT76_9BURK</name>
<evidence type="ECO:0000313" key="6">
    <source>
        <dbReference type="EMBL" id="ANB75868.1"/>
    </source>
</evidence>
<dbReference type="STRING" id="1804984.AYM40_26560"/>
<dbReference type="PANTHER" id="PTHR47354">
    <property type="entry name" value="NADH OXIDOREDUCTASE HCR"/>
    <property type="match status" value="1"/>
</dbReference>
<evidence type="ECO:0008006" key="8">
    <source>
        <dbReference type="Google" id="ProtNLM"/>
    </source>
</evidence>
<dbReference type="InterPro" id="IPR001709">
    <property type="entry name" value="Flavoprot_Pyr_Nucl_cyt_Rdtase"/>
</dbReference>
<evidence type="ECO:0000256" key="1">
    <source>
        <dbReference type="ARBA" id="ARBA00001974"/>
    </source>
</evidence>
<proteinExistence type="predicted"/>
<dbReference type="InterPro" id="IPR039261">
    <property type="entry name" value="FNR_nucleotide-bd"/>
</dbReference>
<gene>
    <name evidence="6" type="ORF">AYM40_26560</name>
</gene>
<dbReference type="Pfam" id="PF00111">
    <property type="entry name" value="Fer2"/>
    <property type="match status" value="1"/>
</dbReference>
<dbReference type="PROSITE" id="PS51085">
    <property type="entry name" value="2FE2S_FER_2"/>
    <property type="match status" value="1"/>
</dbReference>
<dbReference type="AlphaFoldDB" id="A0A160FT76"/>
<keyword evidence="2" id="KW-0408">Iron</keyword>
<dbReference type="OrthoDB" id="9806195at2"/>
<dbReference type="InterPro" id="IPR017927">
    <property type="entry name" value="FAD-bd_FR_type"/>
</dbReference>
<evidence type="ECO:0000256" key="2">
    <source>
        <dbReference type="ARBA" id="ARBA00022714"/>
    </source>
</evidence>
<dbReference type="InterPro" id="IPR001433">
    <property type="entry name" value="OxRdtase_FAD/NAD-bd"/>
</dbReference>
<evidence type="ECO:0000259" key="4">
    <source>
        <dbReference type="PROSITE" id="PS51085"/>
    </source>
</evidence>